<dbReference type="PANTHER" id="PTHR43667">
    <property type="entry name" value="CYCLOPROPANE-FATTY-ACYL-PHOSPHOLIPID SYNTHASE"/>
    <property type="match status" value="1"/>
</dbReference>
<dbReference type="Proteomes" id="UP000319731">
    <property type="component" value="Unassembled WGS sequence"/>
</dbReference>
<comment type="caution">
    <text evidence="6">The sequence shown here is derived from an EMBL/GenBank/DDBJ whole genome shotgun (WGS) entry which is preliminary data.</text>
</comment>
<reference evidence="6 7" key="1">
    <citation type="journal article" date="2019" name="Sci. Rep.">
        <title>Comparative genomics of chytrid fungi reveal insights into the obligate biotrophic and pathogenic lifestyle of Synchytrium endobioticum.</title>
        <authorList>
            <person name="van de Vossenberg B.T.L.H."/>
            <person name="Warris S."/>
            <person name="Nguyen H.D.T."/>
            <person name="van Gent-Pelzer M.P.E."/>
            <person name="Joly D.L."/>
            <person name="van de Geest H.C."/>
            <person name="Bonants P.J.M."/>
            <person name="Smith D.S."/>
            <person name="Levesque C.A."/>
            <person name="van der Lee T.A.J."/>
        </authorList>
    </citation>
    <scope>NUCLEOTIDE SEQUENCE [LARGE SCALE GENOMIC DNA]</scope>
    <source>
        <strain evidence="6 7">JEL517</strain>
    </source>
</reference>
<protein>
    <recommendedName>
        <fullName evidence="8">Cyclopropane-fatty-acyl-phospholipid synthase</fullName>
    </recommendedName>
</protein>
<keyword evidence="5" id="KW-0443">Lipid metabolism</keyword>
<accession>A0A507BLK7</accession>
<dbReference type="Pfam" id="PF02353">
    <property type="entry name" value="CMAS"/>
    <property type="match status" value="1"/>
</dbReference>
<evidence type="ECO:0000256" key="3">
    <source>
        <dbReference type="ARBA" id="ARBA00022679"/>
    </source>
</evidence>
<keyword evidence="3" id="KW-0808">Transferase</keyword>
<dbReference type="GO" id="GO:0008168">
    <property type="term" value="F:methyltransferase activity"/>
    <property type="evidence" value="ECO:0007669"/>
    <property type="project" value="UniProtKB-KW"/>
</dbReference>
<keyword evidence="4" id="KW-0949">S-adenosyl-L-methionine</keyword>
<gene>
    <name evidence="6" type="ORF">SmJEL517_g05870</name>
</gene>
<dbReference type="CDD" id="cd02440">
    <property type="entry name" value="AdoMet_MTases"/>
    <property type="match status" value="1"/>
</dbReference>
<dbReference type="GeneID" id="42007093"/>
<dbReference type="AlphaFoldDB" id="A0A507BLK7"/>
<evidence type="ECO:0008006" key="8">
    <source>
        <dbReference type="Google" id="ProtNLM"/>
    </source>
</evidence>
<keyword evidence="7" id="KW-1185">Reference proteome</keyword>
<dbReference type="SUPFAM" id="SSF53335">
    <property type="entry name" value="S-adenosyl-L-methionine-dependent methyltransferases"/>
    <property type="match status" value="1"/>
</dbReference>
<evidence type="ECO:0000256" key="4">
    <source>
        <dbReference type="ARBA" id="ARBA00022691"/>
    </source>
</evidence>
<comment type="similarity">
    <text evidence="1">Belongs to the CFA/CMAS family.</text>
</comment>
<dbReference type="InterPro" id="IPR003333">
    <property type="entry name" value="CMAS"/>
</dbReference>
<evidence type="ECO:0000313" key="7">
    <source>
        <dbReference type="Proteomes" id="UP000319731"/>
    </source>
</evidence>
<sequence>MPLKPQLKPENGQLLAVPKSTSALTSIFNAPYRMLASLAQSACLGSLTKMHIGYLTVEVQNNQIHEFGDKDSDMRAHVHVLSDSLWIRLATFSALGFAEAFMADEVRVDNLAVLLKLFIINRDVIGDMDPFRISELLVTILHSNIPNTIYNALNNIKAHYDLGNELFASFLDPTMTYSCPIWAKEDETLMDAQLRKIHTVLEKAQIQEGDNVLEIGTGWGALAIEAVKKYKCKVTSLTLSKEQKVLAEQRIKAAGFSDSITVLLQDYRTLAKDQQFDKIVTVEMLEAVGPQFLPTFFETCDQLLKKDGILVLQVITMPESRYDSYLNSVDFIQKYIFPGGHCPSITALTTAIHQGAHGNFVINHLEDIGPHYAKALRLWREKFCQQYDAVVASSGINSEVYDDEFKRKWEFYFAYCEAGFATSTLGDIQIRLVREGNLSLLKGVPL</sequence>
<dbReference type="PANTHER" id="PTHR43667:SF2">
    <property type="entry name" value="FATTY ACID C-METHYL TRANSFERASE"/>
    <property type="match status" value="1"/>
</dbReference>
<proteinExistence type="inferred from homology"/>
<dbReference type="OrthoDB" id="8300214at2759"/>
<dbReference type="GO" id="GO:0008610">
    <property type="term" value="P:lipid biosynthetic process"/>
    <property type="evidence" value="ECO:0007669"/>
    <property type="project" value="InterPro"/>
</dbReference>
<evidence type="ECO:0000256" key="2">
    <source>
        <dbReference type="ARBA" id="ARBA00022603"/>
    </source>
</evidence>
<dbReference type="InterPro" id="IPR029063">
    <property type="entry name" value="SAM-dependent_MTases_sf"/>
</dbReference>
<dbReference type="RefSeq" id="XP_031022221.1">
    <property type="nucleotide sequence ID" value="XM_031171796.1"/>
</dbReference>
<dbReference type="GO" id="GO:0032259">
    <property type="term" value="P:methylation"/>
    <property type="evidence" value="ECO:0007669"/>
    <property type="project" value="UniProtKB-KW"/>
</dbReference>
<dbReference type="STRING" id="1806994.A0A507BLK7"/>
<keyword evidence="2" id="KW-0489">Methyltransferase</keyword>
<dbReference type="EMBL" id="QEAO01000063">
    <property type="protein sequence ID" value="TPX30587.1"/>
    <property type="molecule type" value="Genomic_DNA"/>
</dbReference>
<name>A0A507BLK7_9FUNG</name>
<dbReference type="Gene3D" id="3.40.50.150">
    <property type="entry name" value="Vaccinia Virus protein VP39"/>
    <property type="match status" value="1"/>
</dbReference>
<dbReference type="PIRSF" id="PIRSF003085">
    <property type="entry name" value="CMAS"/>
    <property type="match status" value="1"/>
</dbReference>
<dbReference type="InterPro" id="IPR050723">
    <property type="entry name" value="CFA/CMAS"/>
</dbReference>
<evidence type="ECO:0000256" key="1">
    <source>
        <dbReference type="ARBA" id="ARBA00010815"/>
    </source>
</evidence>
<organism evidence="6 7">
    <name type="scientific">Synchytrium microbalum</name>
    <dbReference type="NCBI Taxonomy" id="1806994"/>
    <lineage>
        <taxon>Eukaryota</taxon>
        <taxon>Fungi</taxon>
        <taxon>Fungi incertae sedis</taxon>
        <taxon>Chytridiomycota</taxon>
        <taxon>Chytridiomycota incertae sedis</taxon>
        <taxon>Chytridiomycetes</taxon>
        <taxon>Synchytriales</taxon>
        <taxon>Synchytriaceae</taxon>
        <taxon>Synchytrium</taxon>
    </lineage>
</organism>
<evidence type="ECO:0000256" key="5">
    <source>
        <dbReference type="ARBA" id="ARBA00023098"/>
    </source>
</evidence>
<evidence type="ECO:0000313" key="6">
    <source>
        <dbReference type="EMBL" id="TPX30587.1"/>
    </source>
</evidence>